<accession>A0A6G1U2K3</accession>
<dbReference type="InterPro" id="IPR020018">
    <property type="entry name" value="Motility-assoc_lipoprot_GldH"/>
</dbReference>
<organism evidence="2 3">
    <name type="scientific">Segatella copri</name>
    <dbReference type="NCBI Taxonomy" id="165179"/>
    <lineage>
        <taxon>Bacteria</taxon>
        <taxon>Pseudomonadati</taxon>
        <taxon>Bacteroidota</taxon>
        <taxon>Bacteroidia</taxon>
        <taxon>Bacteroidales</taxon>
        <taxon>Prevotellaceae</taxon>
        <taxon>Segatella</taxon>
    </lineage>
</organism>
<protein>
    <submittedName>
        <fullName evidence="2">Gliding motility lipoprotein GldH</fullName>
    </submittedName>
</protein>
<gene>
    <name evidence="2" type="primary">gldH</name>
    <name evidence="2" type="ORF">F7D73_10585</name>
</gene>
<dbReference type="Pfam" id="PF14109">
    <property type="entry name" value="GldH_lipo"/>
    <property type="match status" value="1"/>
</dbReference>
<proteinExistence type="predicted"/>
<dbReference type="EMBL" id="VZCB01000079">
    <property type="protein sequence ID" value="MQN81385.1"/>
    <property type="molecule type" value="Genomic_DNA"/>
</dbReference>
<dbReference type="Proteomes" id="UP000480425">
    <property type="component" value="Unassembled WGS sequence"/>
</dbReference>
<evidence type="ECO:0000313" key="2">
    <source>
        <dbReference type="EMBL" id="MQN81385.1"/>
    </source>
</evidence>
<reference evidence="2 3" key="1">
    <citation type="submission" date="2019-09" db="EMBL/GenBank/DDBJ databases">
        <title>Distinct polysaccharide growth profiles of human intestinal Prevotella copri isolates.</title>
        <authorList>
            <person name="Fehlner-Peach H."/>
            <person name="Magnabosco C."/>
            <person name="Raghavan V."/>
            <person name="Scher J.U."/>
            <person name="Tett A."/>
            <person name="Cox L.M."/>
            <person name="Gottsegen C."/>
            <person name="Watters A."/>
            <person name="Wiltshire- Gordon J.D."/>
            <person name="Segata N."/>
            <person name="Bonneau R."/>
            <person name="Littman D.R."/>
        </authorList>
    </citation>
    <scope>NUCLEOTIDE SEQUENCE [LARGE SCALE GENOMIC DNA]</scope>
    <source>
        <strain evidence="3">iA622</strain>
    </source>
</reference>
<dbReference type="OrthoDB" id="982482at2"/>
<name>A0A6G1U2K3_9BACT</name>
<feature type="signal peptide" evidence="1">
    <location>
        <begin position="1"/>
        <end position="21"/>
    </location>
</feature>
<sequence length="161" mass="18255">MKRLIYLILVMVATMSLPSCKHSTVFDSYAHTPIAGWEKNDTLSFEIPPLLEGGYYNESLGLRITGNYPFMGLTLIVEQNIYHNNKHVRSACKTDTVNCQLIDKNGVSKGQGISYYQYNFPINVYRLNQGDSIHITVRHDMKREILPGVSDIGVKITKNDQ</sequence>
<keyword evidence="2" id="KW-0449">Lipoprotein</keyword>
<comment type="caution">
    <text evidence="2">The sequence shown here is derived from an EMBL/GenBank/DDBJ whole genome shotgun (WGS) entry which is preliminary data.</text>
</comment>
<evidence type="ECO:0000256" key="1">
    <source>
        <dbReference type="SAM" id="SignalP"/>
    </source>
</evidence>
<evidence type="ECO:0000313" key="3">
    <source>
        <dbReference type="Proteomes" id="UP000480425"/>
    </source>
</evidence>
<dbReference type="NCBIfam" id="TIGR03511">
    <property type="entry name" value="GldH_lipo"/>
    <property type="match status" value="1"/>
</dbReference>
<feature type="chain" id="PRO_5026065433" evidence="1">
    <location>
        <begin position="22"/>
        <end position="161"/>
    </location>
</feature>
<dbReference type="RefSeq" id="WP_153124543.1">
    <property type="nucleotide sequence ID" value="NZ_CP152352.1"/>
</dbReference>
<dbReference type="AlphaFoldDB" id="A0A6G1U2K3"/>
<keyword evidence="1" id="KW-0732">Signal</keyword>